<protein>
    <submittedName>
        <fullName evidence="1">Uncharacterized protein</fullName>
    </submittedName>
</protein>
<organism evidence="1 2">
    <name type="scientific">Devosia pacifica</name>
    <dbReference type="NCBI Taxonomy" id="1335967"/>
    <lineage>
        <taxon>Bacteria</taxon>
        <taxon>Pseudomonadati</taxon>
        <taxon>Pseudomonadota</taxon>
        <taxon>Alphaproteobacteria</taxon>
        <taxon>Hyphomicrobiales</taxon>
        <taxon>Devosiaceae</taxon>
        <taxon>Devosia</taxon>
    </lineage>
</organism>
<gene>
    <name evidence="1" type="ORF">GCM10007989_31650</name>
</gene>
<keyword evidence="2" id="KW-1185">Reference proteome</keyword>
<dbReference type="EMBL" id="BMZE01000003">
    <property type="protein sequence ID" value="GHA33167.1"/>
    <property type="molecule type" value="Genomic_DNA"/>
</dbReference>
<accession>A0A918SBM8</accession>
<dbReference type="AlphaFoldDB" id="A0A918SBM8"/>
<name>A0A918SBM8_9HYPH</name>
<reference evidence="1" key="1">
    <citation type="journal article" date="2014" name="Int. J. Syst. Evol. Microbiol.">
        <title>Complete genome sequence of Corynebacterium casei LMG S-19264T (=DSM 44701T), isolated from a smear-ripened cheese.</title>
        <authorList>
            <consortium name="US DOE Joint Genome Institute (JGI-PGF)"/>
            <person name="Walter F."/>
            <person name="Albersmeier A."/>
            <person name="Kalinowski J."/>
            <person name="Ruckert C."/>
        </authorList>
    </citation>
    <scope>NUCLEOTIDE SEQUENCE</scope>
    <source>
        <strain evidence="1">KCTC 32437</strain>
    </source>
</reference>
<sequence length="136" mass="14953">MRDKGLNQLGLELGIVAALRDKHEVSRGFCCLAQALYRLNGFGAGRELINDEAYLATSLVAPRFRHRLWLRGPVSKPTRGVEHPPTRIFGEADPGCIIKDERDGGLRASGFARHICHRDPASTRIILSLPAFAPAI</sequence>
<dbReference type="Proteomes" id="UP000646579">
    <property type="component" value="Unassembled WGS sequence"/>
</dbReference>
<reference evidence="1" key="2">
    <citation type="submission" date="2020-09" db="EMBL/GenBank/DDBJ databases">
        <authorList>
            <person name="Sun Q."/>
            <person name="Kim S."/>
        </authorList>
    </citation>
    <scope>NUCLEOTIDE SEQUENCE</scope>
    <source>
        <strain evidence="1">KCTC 32437</strain>
    </source>
</reference>
<evidence type="ECO:0000313" key="2">
    <source>
        <dbReference type="Proteomes" id="UP000646579"/>
    </source>
</evidence>
<evidence type="ECO:0000313" key="1">
    <source>
        <dbReference type="EMBL" id="GHA33167.1"/>
    </source>
</evidence>
<comment type="caution">
    <text evidence="1">The sequence shown here is derived from an EMBL/GenBank/DDBJ whole genome shotgun (WGS) entry which is preliminary data.</text>
</comment>
<proteinExistence type="predicted"/>